<evidence type="ECO:0000313" key="2">
    <source>
        <dbReference type="Proteomes" id="UP000198211"/>
    </source>
</evidence>
<keyword evidence="2" id="KW-1185">Reference proteome</keyword>
<evidence type="ECO:0000313" key="1">
    <source>
        <dbReference type="EMBL" id="OWZ01613.1"/>
    </source>
</evidence>
<proteinExistence type="predicted"/>
<dbReference type="AlphaFoldDB" id="A0A225V8A6"/>
<dbReference type="EMBL" id="NBNE01006724">
    <property type="protein sequence ID" value="OWZ01613.1"/>
    <property type="molecule type" value="Genomic_DNA"/>
</dbReference>
<comment type="caution">
    <text evidence="1">The sequence shown here is derived from an EMBL/GenBank/DDBJ whole genome shotgun (WGS) entry which is preliminary data.</text>
</comment>
<name>A0A225V8A6_9STRA</name>
<protein>
    <submittedName>
        <fullName evidence="1">Uncharacterized protein</fullName>
    </submittedName>
</protein>
<dbReference type="Proteomes" id="UP000198211">
    <property type="component" value="Unassembled WGS sequence"/>
</dbReference>
<gene>
    <name evidence="1" type="ORF">PHMEG_00026965</name>
</gene>
<accession>A0A225V8A6</accession>
<reference evidence="2" key="1">
    <citation type="submission" date="2017-03" db="EMBL/GenBank/DDBJ databases">
        <title>Phytopthora megakarya and P. palmivora, two closely related causual agents of cacao black pod achieved similar genome size and gene model numbers by different mechanisms.</title>
        <authorList>
            <person name="Ali S."/>
            <person name="Shao J."/>
            <person name="Larry D.J."/>
            <person name="Kronmiller B."/>
            <person name="Shen D."/>
            <person name="Strem M.D."/>
            <person name="Melnick R.L."/>
            <person name="Guiltinan M.J."/>
            <person name="Tyler B.M."/>
            <person name="Meinhardt L.W."/>
            <person name="Bailey B.A."/>
        </authorList>
    </citation>
    <scope>NUCLEOTIDE SEQUENCE [LARGE SCALE GENOMIC DNA]</scope>
    <source>
        <strain evidence="2">zdho120</strain>
    </source>
</reference>
<sequence>MGRFKFAVHDEVEVLVVVQGAYKTHYVPLDTWECHFPLPACHCVPEERGVIWSGYPLGAHRQKMDKHCPILETHEAVDVRDVPAWSKKL</sequence>
<organism evidence="1 2">
    <name type="scientific">Phytophthora megakarya</name>
    <dbReference type="NCBI Taxonomy" id="4795"/>
    <lineage>
        <taxon>Eukaryota</taxon>
        <taxon>Sar</taxon>
        <taxon>Stramenopiles</taxon>
        <taxon>Oomycota</taxon>
        <taxon>Peronosporomycetes</taxon>
        <taxon>Peronosporales</taxon>
        <taxon>Peronosporaceae</taxon>
        <taxon>Phytophthora</taxon>
    </lineage>
</organism>